<dbReference type="AlphaFoldDB" id="A0A9W8HJL4"/>
<organism evidence="1 2">
    <name type="scientific">Coemansia interrupta</name>
    <dbReference type="NCBI Taxonomy" id="1126814"/>
    <lineage>
        <taxon>Eukaryota</taxon>
        <taxon>Fungi</taxon>
        <taxon>Fungi incertae sedis</taxon>
        <taxon>Zoopagomycota</taxon>
        <taxon>Kickxellomycotina</taxon>
        <taxon>Kickxellomycetes</taxon>
        <taxon>Kickxellales</taxon>
        <taxon>Kickxellaceae</taxon>
        <taxon>Coemansia</taxon>
    </lineage>
</organism>
<reference evidence="1" key="1">
    <citation type="submission" date="2022-07" db="EMBL/GenBank/DDBJ databases">
        <title>Phylogenomic reconstructions and comparative analyses of Kickxellomycotina fungi.</title>
        <authorList>
            <person name="Reynolds N.K."/>
            <person name="Stajich J.E."/>
            <person name="Barry K."/>
            <person name="Grigoriev I.V."/>
            <person name="Crous P."/>
            <person name="Smith M.E."/>
        </authorList>
    </citation>
    <scope>NUCLEOTIDE SEQUENCE</scope>
    <source>
        <strain evidence="1">BCRC 34489</strain>
    </source>
</reference>
<dbReference type="EMBL" id="JANBUM010000027">
    <property type="protein sequence ID" value="KAJ2787288.1"/>
    <property type="molecule type" value="Genomic_DNA"/>
</dbReference>
<comment type="caution">
    <text evidence="1">The sequence shown here is derived from an EMBL/GenBank/DDBJ whole genome shotgun (WGS) entry which is preliminary data.</text>
</comment>
<gene>
    <name evidence="1" type="ORF">GGI15_000838</name>
</gene>
<evidence type="ECO:0000313" key="1">
    <source>
        <dbReference type="EMBL" id="KAJ2787288.1"/>
    </source>
</evidence>
<keyword evidence="2" id="KW-1185">Reference proteome</keyword>
<accession>A0A9W8HJL4</accession>
<evidence type="ECO:0000313" key="2">
    <source>
        <dbReference type="Proteomes" id="UP001140172"/>
    </source>
</evidence>
<name>A0A9W8HJL4_9FUNG</name>
<dbReference type="OrthoDB" id="5554297at2759"/>
<proteinExistence type="predicted"/>
<sequence length="197" mass="22353">MRYASGVADLDPYISLSGFSLFRPLIPTMMSLVQEINIAPTQVCFKLRYELIPQIHQYAIYCGERMKFLGRPQYQRYARYIIIAIPQGRKSFRSVVRAMYWLPKKMRQHVCWVGLSMKSGSTISVSEYGALSGAFPRLQKMFLEMGRLDEARCRVMPAIMDASSQATITALTIIDAGLRSTADTAMLVHRNCAHLES</sequence>
<protein>
    <submittedName>
        <fullName evidence="1">Uncharacterized protein</fullName>
    </submittedName>
</protein>
<dbReference type="Proteomes" id="UP001140172">
    <property type="component" value="Unassembled WGS sequence"/>
</dbReference>